<evidence type="ECO:0000313" key="3">
    <source>
        <dbReference type="Proteomes" id="UP001651690"/>
    </source>
</evidence>
<gene>
    <name evidence="2" type="ORF">NM203_18845</name>
</gene>
<organism evidence="2 3">
    <name type="scientific">Mycolicibacterium arenosum</name>
    <dbReference type="NCBI Taxonomy" id="2952157"/>
    <lineage>
        <taxon>Bacteria</taxon>
        <taxon>Bacillati</taxon>
        <taxon>Actinomycetota</taxon>
        <taxon>Actinomycetes</taxon>
        <taxon>Mycobacteriales</taxon>
        <taxon>Mycobacteriaceae</taxon>
        <taxon>Mycolicibacterium</taxon>
    </lineage>
</organism>
<evidence type="ECO:0000313" key="2">
    <source>
        <dbReference type="EMBL" id="MCP9274251.1"/>
    </source>
</evidence>
<reference evidence="2 3" key="1">
    <citation type="submission" date="2022-06" db="EMBL/GenBank/DDBJ databases">
        <title>Mycolicibacterium sp. CAU 1645 isolated from seawater.</title>
        <authorList>
            <person name="Kim W."/>
        </authorList>
    </citation>
    <scope>NUCLEOTIDE SEQUENCE [LARGE SCALE GENOMIC DNA]</scope>
    <source>
        <strain evidence="2 3">CAU 1645</strain>
    </source>
</reference>
<name>A0ABT1M554_9MYCO</name>
<evidence type="ECO:0000256" key="1">
    <source>
        <dbReference type="SAM" id="Phobius"/>
    </source>
</evidence>
<proteinExistence type="predicted"/>
<keyword evidence="1" id="KW-0472">Membrane</keyword>
<keyword evidence="1" id="KW-1133">Transmembrane helix</keyword>
<protein>
    <recommendedName>
        <fullName evidence="4">Transmembrane protein</fullName>
    </recommendedName>
</protein>
<comment type="caution">
    <text evidence="2">The sequence shown here is derived from an EMBL/GenBank/DDBJ whole genome shotgun (WGS) entry which is preliminary data.</text>
</comment>
<accession>A0ABT1M554</accession>
<sequence>MTDRRLGLAQLVVAAAALVGAVLSWLASASIAVVPPVVDGEPAMSSTVYDPSLVLLALVLGAVAGTAAVAGVARLRR</sequence>
<dbReference type="Proteomes" id="UP001651690">
    <property type="component" value="Unassembled WGS sequence"/>
</dbReference>
<keyword evidence="3" id="KW-1185">Reference proteome</keyword>
<dbReference type="EMBL" id="JANDBD010000007">
    <property type="protein sequence ID" value="MCP9274251.1"/>
    <property type="molecule type" value="Genomic_DNA"/>
</dbReference>
<evidence type="ECO:0008006" key="4">
    <source>
        <dbReference type="Google" id="ProtNLM"/>
    </source>
</evidence>
<feature type="transmembrane region" description="Helical" evidence="1">
    <location>
        <begin position="53"/>
        <end position="73"/>
    </location>
</feature>
<dbReference type="RefSeq" id="WP_255061631.1">
    <property type="nucleotide sequence ID" value="NZ_JANDBD010000007.1"/>
</dbReference>
<keyword evidence="1" id="KW-0812">Transmembrane</keyword>